<organism evidence="1 2">
    <name type="scientific">Monosiga brevicollis</name>
    <name type="common">Choanoflagellate</name>
    <dbReference type="NCBI Taxonomy" id="81824"/>
    <lineage>
        <taxon>Eukaryota</taxon>
        <taxon>Choanoflagellata</taxon>
        <taxon>Craspedida</taxon>
        <taxon>Salpingoecidae</taxon>
        <taxon>Monosiga</taxon>
    </lineage>
</organism>
<dbReference type="RefSeq" id="XP_001747262.1">
    <property type="nucleotide sequence ID" value="XM_001747210.1"/>
</dbReference>
<dbReference type="Proteomes" id="UP000001357">
    <property type="component" value="Unassembled WGS sequence"/>
</dbReference>
<protein>
    <submittedName>
        <fullName evidence="1">Uncharacterized protein</fullName>
    </submittedName>
</protein>
<gene>
    <name evidence="1" type="ORF">MONBRDRAFT_26827</name>
</gene>
<reference evidence="1 2" key="1">
    <citation type="journal article" date="2008" name="Nature">
        <title>The genome of the choanoflagellate Monosiga brevicollis and the origin of metazoans.</title>
        <authorList>
            <consortium name="JGI Sequencing"/>
            <person name="King N."/>
            <person name="Westbrook M.J."/>
            <person name="Young S.L."/>
            <person name="Kuo A."/>
            <person name="Abedin M."/>
            <person name="Chapman J."/>
            <person name="Fairclough S."/>
            <person name="Hellsten U."/>
            <person name="Isogai Y."/>
            <person name="Letunic I."/>
            <person name="Marr M."/>
            <person name="Pincus D."/>
            <person name="Putnam N."/>
            <person name="Rokas A."/>
            <person name="Wright K.J."/>
            <person name="Zuzow R."/>
            <person name="Dirks W."/>
            <person name="Good M."/>
            <person name="Goodstein D."/>
            <person name="Lemons D."/>
            <person name="Li W."/>
            <person name="Lyons J.B."/>
            <person name="Morris A."/>
            <person name="Nichols S."/>
            <person name="Richter D.J."/>
            <person name="Salamov A."/>
            <person name="Bork P."/>
            <person name="Lim W.A."/>
            <person name="Manning G."/>
            <person name="Miller W.T."/>
            <person name="McGinnis W."/>
            <person name="Shapiro H."/>
            <person name="Tjian R."/>
            <person name="Grigoriev I.V."/>
            <person name="Rokhsar D."/>
        </authorList>
    </citation>
    <scope>NUCLEOTIDE SEQUENCE [LARGE SCALE GENOMIC DNA]</scope>
    <source>
        <strain evidence="2">MX1 / ATCC 50154</strain>
    </source>
</reference>
<proteinExistence type="predicted"/>
<dbReference type="AlphaFoldDB" id="A9V3M7"/>
<keyword evidence="2" id="KW-1185">Reference proteome</keyword>
<sequence length="112" mass="12672">MSLGKGKLSEIITLSKMEYRDKEQLREKLRERDRQTSTKAVYSHENSIHLVIAGPLAGCGPLGSDFGSVCVCRRCRFWIAYLRLLQGAGCPLGYDVSRWSDVWSGPDCRPRH</sequence>
<dbReference type="KEGG" id="mbr:MONBRDRAFT_26827"/>
<dbReference type="GeneID" id="5892620"/>
<accession>A9V3M7</accession>
<dbReference type="EMBL" id="CH991557">
    <property type="protein sequence ID" value="EDQ87729.1"/>
    <property type="molecule type" value="Genomic_DNA"/>
</dbReference>
<dbReference type="InParanoid" id="A9V3M7"/>
<evidence type="ECO:0000313" key="1">
    <source>
        <dbReference type="EMBL" id="EDQ87729.1"/>
    </source>
</evidence>
<name>A9V3M7_MONBE</name>
<evidence type="ECO:0000313" key="2">
    <source>
        <dbReference type="Proteomes" id="UP000001357"/>
    </source>
</evidence>